<keyword evidence="2" id="KW-1185">Reference proteome</keyword>
<dbReference type="EMBL" id="SGPK01000091">
    <property type="protein sequence ID" value="THH08666.1"/>
    <property type="molecule type" value="Genomic_DNA"/>
</dbReference>
<dbReference type="InterPro" id="IPR011032">
    <property type="entry name" value="GroES-like_sf"/>
</dbReference>
<protein>
    <submittedName>
        <fullName evidence="1">Uncharacterized protein</fullName>
    </submittedName>
</protein>
<dbReference type="AlphaFoldDB" id="A0A4S4LAE3"/>
<comment type="caution">
    <text evidence="1">The sequence shown here is derived from an EMBL/GenBank/DDBJ whole genome shotgun (WGS) entry which is preliminary data.</text>
</comment>
<proteinExistence type="predicted"/>
<organism evidence="1 2">
    <name type="scientific">Phellinidium pouzarii</name>
    <dbReference type="NCBI Taxonomy" id="167371"/>
    <lineage>
        <taxon>Eukaryota</taxon>
        <taxon>Fungi</taxon>
        <taxon>Dikarya</taxon>
        <taxon>Basidiomycota</taxon>
        <taxon>Agaricomycotina</taxon>
        <taxon>Agaricomycetes</taxon>
        <taxon>Hymenochaetales</taxon>
        <taxon>Hymenochaetaceae</taxon>
        <taxon>Phellinidium</taxon>
    </lineage>
</organism>
<evidence type="ECO:0000313" key="1">
    <source>
        <dbReference type="EMBL" id="THH08666.1"/>
    </source>
</evidence>
<dbReference type="OrthoDB" id="1879366at2759"/>
<dbReference type="Gene3D" id="3.90.180.10">
    <property type="entry name" value="Medium-chain alcohol dehydrogenases, catalytic domain"/>
    <property type="match status" value="1"/>
</dbReference>
<dbReference type="SUPFAM" id="SSF50129">
    <property type="entry name" value="GroES-like"/>
    <property type="match status" value="1"/>
</dbReference>
<reference evidence="1 2" key="1">
    <citation type="submission" date="2019-02" db="EMBL/GenBank/DDBJ databases">
        <title>Genome sequencing of the rare red list fungi Phellinidium pouzarii.</title>
        <authorList>
            <person name="Buettner E."/>
            <person name="Kellner H."/>
        </authorList>
    </citation>
    <scope>NUCLEOTIDE SEQUENCE [LARGE SCALE GENOMIC DNA]</scope>
    <source>
        <strain evidence="1 2">DSM 108285</strain>
    </source>
</reference>
<gene>
    <name evidence="1" type="ORF">EW145_g2538</name>
</gene>
<sequence length="133" mass="14358">MSPEQGIPRIQRAYILQVVCGPLKLVTDHPVPAAETLLPGQCLVRLTHSGVCHSDHEIKNEWYKGLKAKADTSSAVTKASALSSPSAHIRSTRTLQWATGLGHQAFSGLRAMSDGMGVLMSYSCTESIAYHIK</sequence>
<dbReference type="Proteomes" id="UP000308199">
    <property type="component" value="Unassembled WGS sequence"/>
</dbReference>
<name>A0A4S4LAE3_9AGAM</name>
<accession>A0A4S4LAE3</accession>
<evidence type="ECO:0000313" key="2">
    <source>
        <dbReference type="Proteomes" id="UP000308199"/>
    </source>
</evidence>